<evidence type="ECO:0000256" key="2">
    <source>
        <dbReference type="ARBA" id="ARBA00022737"/>
    </source>
</evidence>
<dbReference type="EMBL" id="JAFBMS010000468">
    <property type="protein sequence ID" value="KAG9330742.1"/>
    <property type="molecule type" value="Genomic_DNA"/>
</dbReference>
<dbReference type="GO" id="GO:0003713">
    <property type="term" value="F:transcription coactivator activity"/>
    <property type="evidence" value="ECO:0007669"/>
    <property type="project" value="TreeGrafter"/>
</dbReference>
<dbReference type="SMART" id="SM00132">
    <property type="entry name" value="LIM"/>
    <property type="match status" value="2"/>
</dbReference>
<sequence length="590" mass="65607">HVPIRPVKQNGLLEFGTCWATEQKRLTFVGSLKAVAIESHGHLYNFPRMQEHMGYYAVLPKPQARRPHCTAEMVSDVIGQMDDHMAGSQTAARYGLRPKRHTLWASAAPQNELCDLALTSEPCNHSNKGRVTEPCNHSNKGRVTEPCNHSNKGRVTEPCNHSNKGRVTEPGVPMLSVQPKGKQKGCAGCNRKIKDRYLLKALDKYWHEDCLKCACCDCRLGEVGSTLYTKANLILCRRDYLSLQLFFHAAQQPEFYRSGRALVPVIAHGFYSTCGRGIGARSLSLQSRAGHSIRSALSSICPLIPTPPRPIKTSSDWYCLYQRGFDKLLVVPLPLTRPLLRELTACAGLWLNILRAQRHETFCTKAGNPAMRILVSLHTLYSMSLCPEHPPLLETGGRRLVSRLSPANSGVCNSAVRATIRASSASRGRGAPALPPQPICDSNASKLSTLGERKQGERRETRSPLLFGTTGNCAACSKLIPAFEMVMRARDNVYHLDCFACQLCNQRFCVGDKFFLKNNMILCQMDYEEGQMNGSFETQLLLRFTPEVQLAVWTTRISMATWLRGSQVGTEFGFGLERLACVCSLFHSCM</sequence>
<evidence type="ECO:0000313" key="8">
    <source>
        <dbReference type="EMBL" id="KAG9330742.1"/>
    </source>
</evidence>
<gene>
    <name evidence="8" type="ORF">JZ751_022186</name>
</gene>
<feature type="non-terminal residue" evidence="8">
    <location>
        <position position="1"/>
    </location>
</feature>
<dbReference type="GO" id="GO:0005634">
    <property type="term" value="C:nucleus"/>
    <property type="evidence" value="ECO:0007669"/>
    <property type="project" value="TreeGrafter"/>
</dbReference>
<dbReference type="Gene3D" id="2.10.110.10">
    <property type="entry name" value="Cysteine Rich Protein"/>
    <property type="match status" value="2"/>
</dbReference>
<keyword evidence="4 5" id="KW-0440">LIM domain</keyword>
<dbReference type="GO" id="GO:0045944">
    <property type="term" value="P:positive regulation of transcription by RNA polymerase II"/>
    <property type="evidence" value="ECO:0007669"/>
    <property type="project" value="TreeGrafter"/>
</dbReference>
<evidence type="ECO:0000256" key="4">
    <source>
        <dbReference type="ARBA" id="ARBA00023038"/>
    </source>
</evidence>
<dbReference type="CDD" id="cd09389">
    <property type="entry name" value="LIM2_LMO1_LMO3"/>
    <property type="match status" value="1"/>
</dbReference>
<feature type="compositionally biased region" description="Low complexity" evidence="6">
    <location>
        <begin position="423"/>
        <end position="432"/>
    </location>
</feature>
<dbReference type="Proteomes" id="UP000824540">
    <property type="component" value="Unassembled WGS sequence"/>
</dbReference>
<protein>
    <recommendedName>
        <fullName evidence="7">LIM zinc-binding domain-containing protein</fullName>
    </recommendedName>
</protein>
<dbReference type="CDD" id="cd09388">
    <property type="entry name" value="LIM1_LMO1_LMO3"/>
    <property type="match status" value="1"/>
</dbReference>
<dbReference type="SUPFAM" id="SSF57716">
    <property type="entry name" value="Glucocorticoid receptor-like (DNA-binding domain)"/>
    <property type="match status" value="3"/>
</dbReference>
<keyword evidence="9" id="KW-1185">Reference proteome</keyword>
<accession>A0A8T2MZ61</accession>
<feature type="domain" description="LIM zinc-binding" evidence="7">
    <location>
        <begin position="471"/>
        <end position="533"/>
    </location>
</feature>
<dbReference type="OrthoDB" id="6352355at2759"/>
<dbReference type="InterPro" id="IPR001781">
    <property type="entry name" value="Znf_LIM"/>
</dbReference>
<organism evidence="8 9">
    <name type="scientific">Albula glossodonta</name>
    <name type="common">roundjaw bonefish</name>
    <dbReference type="NCBI Taxonomy" id="121402"/>
    <lineage>
        <taxon>Eukaryota</taxon>
        <taxon>Metazoa</taxon>
        <taxon>Chordata</taxon>
        <taxon>Craniata</taxon>
        <taxon>Vertebrata</taxon>
        <taxon>Euteleostomi</taxon>
        <taxon>Actinopterygii</taxon>
        <taxon>Neopterygii</taxon>
        <taxon>Teleostei</taxon>
        <taxon>Albuliformes</taxon>
        <taxon>Albulidae</taxon>
        <taxon>Albula</taxon>
    </lineage>
</organism>
<dbReference type="PANTHER" id="PTHR45787">
    <property type="entry name" value="LD11652P"/>
    <property type="match status" value="1"/>
</dbReference>
<reference evidence="8" key="1">
    <citation type="thesis" date="2021" institute="BYU ScholarsArchive" country="Provo, UT, USA">
        <title>Applications of and Algorithms for Genome Assembly and Genomic Analyses with an Emphasis on Marine Teleosts.</title>
        <authorList>
            <person name="Pickett B.D."/>
        </authorList>
    </citation>
    <scope>NUCLEOTIDE SEQUENCE</scope>
    <source>
        <strain evidence="8">HI-2016</strain>
    </source>
</reference>
<proteinExistence type="predicted"/>
<feature type="region of interest" description="Disordered" evidence="6">
    <location>
        <begin position="423"/>
        <end position="444"/>
    </location>
</feature>
<keyword evidence="3 5" id="KW-0862">Zinc</keyword>
<dbReference type="PROSITE" id="PS50023">
    <property type="entry name" value="LIM_DOMAIN_2"/>
    <property type="match status" value="2"/>
</dbReference>
<dbReference type="PANTHER" id="PTHR45787:SF2">
    <property type="entry name" value="RHOMBOTIN-1"/>
    <property type="match status" value="1"/>
</dbReference>
<dbReference type="InterPro" id="IPR050945">
    <property type="entry name" value="LMO_RBTN_TF"/>
</dbReference>
<dbReference type="AlphaFoldDB" id="A0A8T2MZ61"/>
<dbReference type="GO" id="GO:0140297">
    <property type="term" value="F:DNA-binding transcription factor binding"/>
    <property type="evidence" value="ECO:0007669"/>
    <property type="project" value="TreeGrafter"/>
</dbReference>
<evidence type="ECO:0000259" key="7">
    <source>
        <dbReference type="PROSITE" id="PS50023"/>
    </source>
</evidence>
<dbReference type="Pfam" id="PF00412">
    <property type="entry name" value="LIM"/>
    <property type="match status" value="2"/>
</dbReference>
<name>A0A8T2MZ61_9TELE</name>
<evidence type="ECO:0000313" key="9">
    <source>
        <dbReference type="Proteomes" id="UP000824540"/>
    </source>
</evidence>
<evidence type="ECO:0000256" key="3">
    <source>
        <dbReference type="ARBA" id="ARBA00022833"/>
    </source>
</evidence>
<comment type="caution">
    <text evidence="8">The sequence shown here is derived from an EMBL/GenBank/DDBJ whole genome shotgun (WGS) entry which is preliminary data.</text>
</comment>
<evidence type="ECO:0000256" key="1">
    <source>
        <dbReference type="ARBA" id="ARBA00022723"/>
    </source>
</evidence>
<keyword evidence="1 5" id="KW-0479">Metal-binding</keyword>
<feature type="domain" description="LIM zinc-binding" evidence="7">
    <location>
        <begin position="184"/>
        <end position="246"/>
    </location>
</feature>
<evidence type="ECO:0000256" key="5">
    <source>
        <dbReference type="PROSITE-ProRule" id="PRU00125"/>
    </source>
</evidence>
<dbReference type="FunFam" id="2.10.110.10:FF:000016">
    <property type="entry name" value="LIM domain only 3"/>
    <property type="match status" value="1"/>
</dbReference>
<evidence type="ECO:0000256" key="6">
    <source>
        <dbReference type="SAM" id="MobiDB-lite"/>
    </source>
</evidence>
<dbReference type="FunFam" id="2.10.110.10:FF:000015">
    <property type="entry name" value="LIM domain only 3"/>
    <property type="match status" value="1"/>
</dbReference>
<dbReference type="GO" id="GO:0046872">
    <property type="term" value="F:metal ion binding"/>
    <property type="evidence" value="ECO:0007669"/>
    <property type="project" value="UniProtKB-KW"/>
</dbReference>
<keyword evidence="2" id="KW-0677">Repeat</keyword>
<dbReference type="PROSITE" id="PS00478">
    <property type="entry name" value="LIM_DOMAIN_1"/>
    <property type="match status" value="2"/>
</dbReference>
<feature type="non-terminal residue" evidence="8">
    <location>
        <position position="590"/>
    </location>
</feature>